<dbReference type="WBParaSite" id="SSTP_0000885666.1">
    <property type="protein sequence ID" value="SSTP_0000885666.1"/>
    <property type="gene ID" value="SSTP_0000885666"/>
</dbReference>
<dbReference type="AlphaFoldDB" id="A0A0K0EHA0"/>
<sequence length="78" mass="9077">MFSSIKNAQKIRQCVEHGETLQNITFSKEKFIDVPLKKFNEITTGLKIPNWESKGYIKDFNLVTFNIEGTEKANIFHK</sequence>
<proteinExistence type="predicted"/>
<protein>
    <submittedName>
        <fullName evidence="1">Conserved domain protein</fullName>
    </submittedName>
</protein>
<accession>A0A0K0EHA0</accession>
<organism evidence="1">
    <name type="scientific">Strongyloides stercoralis</name>
    <name type="common">Threadworm</name>
    <dbReference type="NCBI Taxonomy" id="6248"/>
    <lineage>
        <taxon>Eukaryota</taxon>
        <taxon>Metazoa</taxon>
        <taxon>Ecdysozoa</taxon>
        <taxon>Nematoda</taxon>
        <taxon>Chromadorea</taxon>
        <taxon>Rhabditida</taxon>
        <taxon>Tylenchina</taxon>
        <taxon>Panagrolaimomorpha</taxon>
        <taxon>Strongyloidoidea</taxon>
        <taxon>Strongyloididae</taxon>
        <taxon>Strongyloides</taxon>
    </lineage>
</organism>
<reference evidence="1" key="1">
    <citation type="submission" date="2015-08" db="UniProtKB">
        <authorList>
            <consortium name="WormBaseParasite"/>
        </authorList>
    </citation>
    <scope>IDENTIFICATION</scope>
</reference>
<name>A0A0K0EHA0_STRER</name>
<evidence type="ECO:0000313" key="1">
    <source>
        <dbReference type="WBParaSite" id="SSTP_0000885666.1"/>
    </source>
</evidence>